<accession>A0ABY7GAQ0</accession>
<gene>
    <name evidence="1" type="ORF">MAR_034032</name>
</gene>
<reference evidence="1" key="1">
    <citation type="submission" date="2022-11" db="EMBL/GenBank/DDBJ databases">
        <title>Centuries of genome instability and evolution in soft-shell clam transmissible cancer (bioRxiv).</title>
        <authorList>
            <person name="Hart S.F.M."/>
            <person name="Yonemitsu M.A."/>
            <person name="Giersch R.M."/>
            <person name="Beal B.F."/>
            <person name="Arriagada G."/>
            <person name="Davis B.W."/>
            <person name="Ostrander E.A."/>
            <person name="Goff S.P."/>
            <person name="Metzger M.J."/>
        </authorList>
    </citation>
    <scope>NUCLEOTIDE SEQUENCE</scope>
    <source>
        <strain evidence="1">MELC-2E11</strain>
        <tissue evidence="1">Siphon/mantle</tissue>
    </source>
</reference>
<evidence type="ECO:0000313" key="2">
    <source>
        <dbReference type="Proteomes" id="UP001164746"/>
    </source>
</evidence>
<protein>
    <submittedName>
        <fullName evidence="1">Uncharacterized protein</fullName>
    </submittedName>
</protein>
<keyword evidence="2" id="KW-1185">Reference proteome</keyword>
<organism evidence="1 2">
    <name type="scientific">Mya arenaria</name>
    <name type="common">Soft-shell clam</name>
    <dbReference type="NCBI Taxonomy" id="6604"/>
    <lineage>
        <taxon>Eukaryota</taxon>
        <taxon>Metazoa</taxon>
        <taxon>Spiralia</taxon>
        <taxon>Lophotrochozoa</taxon>
        <taxon>Mollusca</taxon>
        <taxon>Bivalvia</taxon>
        <taxon>Autobranchia</taxon>
        <taxon>Heteroconchia</taxon>
        <taxon>Euheterodonta</taxon>
        <taxon>Imparidentia</taxon>
        <taxon>Neoheterodontei</taxon>
        <taxon>Myida</taxon>
        <taxon>Myoidea</taxon>
        <taxon>Myidae</taxon>
        <taxon>Mya</taxon>
    </lineage>
</organism>
<dbReference type="Proteomes" id="UP001164746">
    <property type="component" value="Chromosome 17"/>
</dbReference>
<name>A0ABY7GAQ0_MYAAR</name>
<proteinExistence type="predicted"/>
<dbReference type="PANTHER" id="PTHR36453:SF1">
    <property type="entry name" value="RIGHT HANDED BETA HELIX DOMAIN-CONTAINING PROTEIN"/>
    <property type="match status" value="1"/>
</dbReference>
<dbReference type="EMBL" id="CP111028">
    <property type="protein sequence ID" value="WAR31490.1"/>
    <property type="molecule type" value="Genomic_DNA"/>
</dbReference>
<sequence length="239" mass="27248">MLHVQQQEQTKIDVLASFRSENVARATARTDDNWRFGYWSWHDGVQEVAKLNTTTGTVTLARPPTYGLRIGHFGEADASYQKQGGYFRFINVLEELDSPGEYYMDAKSGNLYVWMPNADGNLHTSDSIYVSVVNNCIEVRANGNDISFSDFTLEVCREYGIKGPKLNNFQLLNMEIRNTGSAKYCSSWRQLVHMSNTDKEPRLGQTHRQIGHSDFYVGISSNARHQLRKLPIKPWSDQS</sequence>
<dbReference type="PANTHER" id="PTHR36453">
    <property type="entry name" value="SECRETED PROTEIN-RELATED"/>
    <property type="match status" value="1"/>
</dbReference>
<evidence type="ECO:0000313" key="1">
    <source>
        <dbReference type="EMBL" id="WAR31490.1"/>
    </source>
</evidence>